<evidence type="ECO:0008006" key="4">
    <source>
        <dbReference type="Google" id="ProtNLM"/>
    </source>
</evidence>
<evidence type="ECO:0000313" key="3">
    <source>
        <dbReference type="Proteomes" id="UP000239047"/>
    </source>
</evidence>
<reference evidence="2 3" key="1">
    <citation type="submission" date="2018-02" db="EMBL/GenBank/DDBJ databases">
        <title>Jeotgalibacillus proteolyticum sp. nov. a protease producing bacterium isolated from ocean sediments of Laizhou Bay.</title>
        <authorList>
            <person name="Li Y."/>
        </authorList>
    </citation>
    <scope>NUCLEOTIDE SEQUENCE [LARGE SCALE GENOMIC DNA]</scope>
    <source>
        <strain evidence="2 3">22-7</strain>
    </source>
</reference>
<keyword evidence="1" id="KW-0812">Transmembrane</keyword>
<feature type="transmembrane region" description="Helical" evidence="1">
    <location>
        <begin position="54"/>
        <end position="79"/>
    </location>
</feature>
<name>A0A2S5GCT6_9BACL</name>
<dbReference type="Proteomes" id="UP000239047">
    <property type="component" value="Unassembled WGS sequence"/>
</dbReference>
<protein>
    <recommendedName>
        <fullName evidence="4">DUF3953 domain-containing protein</fullName>
    </recommendedName>
</protein>
<feature type="transmembrane region" description="Helical" evidence="1">
    <location>
        <begin position="29"/>
        <end position="48"/>
    </location>
</feature>
<dbReference type="AlphaFoldDB" id="A0A2S5GCT6"/>
<dbReference type="RefSeq" id="WP_104057559.1">
    <property type="nucleotide sequence ID" value="NZ_PREZ01000003.1"/>
</dbReference>
<organism evidence="2 3">
    <name type="scientific">Jeotgalibacillus proteolyticus</name>
    <dbReference type="NCBI Taxonomy" id="2082395"/>
    <lineage>
        <taxon>Bacteria</taxon>
        <taxon>Bacillati</taxon>
        <taxon>Bacillota</taxon>
        <taxon>Bacilli</taxon>
        <taxon>Bacillales</taxon>
        <taxon>Caryophanaceae</taxon>
        <taxon>Jeotgalibacillus</taxon>
    </lineage>
</organism>
<keyword evidence="1" id="KW-0472">Membrane</keyword>
<accession>A0A2S5GCT6</accession>
<keyword evidence="3" id="KW-1185">Reference proteome</keyword>
<evidence type="ECO:0000256" key="1">
    <source>
        <dbReference type="SAM" id="Phobius"/>
    </source>
</evidence>
<dbReference type="OrthoDB" id="2428753at2"/>
<keyword evidence="1" id="KW-1133">Transmembrane helix</keyword>
<sequence length="82" mass="8955">MNNHGLLSFLIAMVSLVLFWGLKGPVTNIYSMIILYTLLSLTGLVFAVQSKEKIWLYIGIILNGGVLVFALLILVAIGFGEV</sequence>
<evidence type="ECO:0000313" key="2">
    <source>
        <dbReference type="EMBL" id="PPA70809.1"/>
    </source>
</evidence>
<proteinExistence type="predicted"/>
<comment type="caution">
    <text evidence="2">The sequence shown here is derived from an EMBL/GenBank/DDBJ whole genome shotgun (WGS) entry which is preliminary data.</text>
</comment>
<dbReference type="EMBL" id="PREZ01000003">
    <property type="protein sequence ID" value="PPA70809.1"/>
    <property type="molecule type" value="Genomic_DNA"/>
</dbReference>
<gene>
    <name evidence="2" type="ORF">C4B60_08430</name>
</gene>
<feature type="transmembrane region" description="Helical" evidence="1">
    <location>
        <begin position="6"/>
        <end position="22"/>
    </location>
</feature>